<comment type="caution">
    <text evidence="7">The sequence shown here is derived from an EMBL/GenBank/DDBJ whole genome shotgun (WGS) entry which is preliminary data.</text>
</comment>
<dbReference type="FunFam" id="3.40.50.300:FF:000134">
    <property type="entry name" value="Iron-enterobactin ABC transporter ATP-binding protein"/>
    <property type="match status" value="1"/>
</dbReference>
<evidence type="ECO:0000313" key="8">
    <source>
        <dbReference type="Proteomes" id="UP001431776"/>
    </source>
</evidence>
<evidence type="ECO:0000259" key="6">
    <source>
        <dbReference type="PROSITE" id="PS50893"/>
    </source>
</evidence>
<dbReference type="PROSITE" id="PS00211">
    <property type="entry name" value="ABC_TRANSPORTER_1"/>
    <property type="match status" value="1"/>
</dbReference>
<dbReference type="RefSeq" id="WP_349245229.1">
    <property type="nucleotide sequence ID" value="NZ_JASCXX010000013.1"/>
</dbReference>
<dbReference type="EMBL" id="JASCXX010000013">
    <property type="protein sequence ID" value="MDI6449821.1"/>
    <property type="molecule type" value="Genomic_DNA"/>
</dbReference>
<protein>
    <submittedName>
        <fullName evidence="7">ABC transporter ATP-binding protein</fullName>
    </submittedName>
</protein>
<keyword evidence="1" id="KW-0813">Transport</keyword>
<evidence type="ECO:0000256" key="5">
    <source>
        <dbReference type="ARBA" id="ARBA00037066"/>
    </source>
</evidence>
<dbReference type="SMART" id="SM00382">
    <property type="entry name" value="AAA"/>
    <property type="match status" value="1"/>
</dbReference>
<keyword evidence="4" id="KW-1278">Translocase</keyword>
<proteinExistence type="predicted"/>
<dbReference type="Proteomes" id="UP001431776">
    <property type="component" value="Unassembled WGS sequence"/>
</dbReference>
<evidence type="ECO:0000256" key="2">
    <source>
        <dbReference type="ARBA" id="ARBA00022741"/>
    </source>
</evidence>
<evidence type="ECO:0000256" key="4">
    <source>
        <dbReference type="ARBA" id="ARBA00022967"/>
    </source>
</evidence>
<evidence type="ECO:0000256" key="3">
    <source>
        <dbReference type="ARBA" id="ARBA00022840"/>
    </source>
</evidence>
<dbReference type="InterPro" id="IPR003593">
    <property type="entry name" value="AAA+_ATPase"/>
</dbReference>
<dbReference type="InterPro" id="IPR017871">
    <property type="entry name" value="ABC_transporter-like_CS"/>
</dbReference>
<dbReference type="PANTHER" id="PTHR42794">
    <property type="entry name" value="HEMIN IMPORT ATP-BINDING PROTEIN HMUV"/>
    <property type="match status" value="1"/>
</dbReference>
<dbReference type="CDD" id="cd03214">
    <property type="entry name" value="ABC_Iron-Siderophores_B12_Hemin"/>
    <property type="match status" value="1"/>
</dbReference>
<sequence length="294" mass="32282">MTNGIQLDHVTFAYRPDQPVLKDISLTVETGTFLAVVGPNGAGKSTLINLLAGLLRPQAGTIAIDGTNTQSYSRHEVARKIALVQQEHIPAFGFSVAETVLMARTPHFTQWGFERPMDRQIVTDAMEMTDTARFATRPLASLSGGERQRVFIARALAQDTQTILLDEPTSFLDLRHQVAMYDLLKSVQRDKGRTVVAITHDINLAAQYCDQALLLRPCCPDPVAGESSRGPDPCVHYQMGSTSKVFRQDEIERVFGIRVFSAPVGVETMFLPLGRMAKDADRISPPPPPSANPL</sequence>
<dbReference type="Gene3D" id="3.40.50.300">
    <property type="entry name" value="P-loop containing nucleotide triphosphate hydrolases"/>
    <property type="match status" value="1"/>
</dbReference>
<evidence type="ECO:0000256" key="1">
    <source>
        <dbReference type="ARBA" id="ARBA00022448"/>
    </source>
</evidence>
<keyword evidence="2" id="KW-0547">Nucleotide-binding</keyword>
<accession>A0AAW6U2I3</accession>
<comment type="function">
    <text evidence="5">Part of the ABC transporter complex HmuTUV involved in hemin import. Responsible for energy coupling to the transport system.</text>
</comment>
<keyword evidence="3 7" id="KW-0067">ATP-binding</keyword>
<gene>
    <name evidence="7" type="ORF">QJ522_12250</name>
</gene>
<dbReference type="InterPro" id="IPR003439">
    <property type="entry name" value="ABC_transporter-like_ATP-bd"/>
</dbReference>
<keyword evidence="8" id="KW-1185">Reference proteome</keyword>
<name>A0AAW6U2I3_9BACT</name>
<feature type="domain" description="ABC transporter" evidence="6">
    <location>
        <begin position="5"/>
        <end position="242"/>
    </location>
</feature>
<dbReference type="AlphaFoldDB" id="A0AAW6U2I3"/>
<dbReference type="GO" id="GO:0005524">
    <property type="term" value="F:ATP binding"/>
    <property type="evidence" value="ECO:0007669"/>
    <property type="project" value="UniProtKB-KW"/>
</dbReference>
<dbReference type="PROSITE" id="PS50893">
    <property type="entry name" value="ABC_TRANSPORTER_2"/>
    <property type="match status" value="1"/>
</dbReference>
<evidence type="ECO:0000313" key="7">
    <source>
        <dbReference type="EMBL" id="MDI6449821.1"/>
    </source>
</evidence>
<dbReference type="Pfam" id="PF00005">
    <property type="entry name" value="ABC_tran"/>
    <property type="match status" value="1"/>
</dbReference>
<dbReference type="InterPro" id="IPR027417">
    <property type="entry name" value="P-loop_NTPase"/>
</dbReference>
<organism evidence="7 8">
    <name type="scientific">Anaerobaca lacustris</name>
    <dbReference type="NCBI Taxonomy" id="3044600"/>
    <lineage>
        <taxon>Bacteria</taxon>
        <taxon>Pseudomonadati</taxon>
        <taxon>Planctomycetota</taxon>
        <taxon>Phycisphaerae</taxon>
        <taxon>Sedimentisphaerales</taxon>
        <taxon>Anaerobacaceae</taxon>
        <taxon>Anaerobaca</taxon>
    </lineage>
</organism>
<dbReference type="GO" id="GO:0016887">
    <property type="term" value="F:ATP hydrolysis activity"/>
    <property type="evidence" value="ECO:0007669"/>
    <property type="project" value="InterPro"/>
</dbReference>
<dbReference type="PANTHER" id="PTHR42794:SF1">
    <property type="entry name" value="HEMIN IMPORT ATP-BINDING PROTEIN HMUV"/>
    <property type="match status" value="1"/>
</dbReference>
<reference evidence="7" key="1">
    <citation type="submission" date="2023-05" db="EMBL/GenBank/DDBJ databases">
        <title>Anaerotaeda fermentans gen. nov., sp. nov., a novel anaerobic planctomycete of the new family within the order Sedimentisphaerales isolated from Taman Peninsula, Russia.</title>
        <authorList>
            <person name="Khomyakova M.A."/>
            <person name="Merkel A.Y."/>
            <person name="Slobodkin A.I."/>
        </authorList>
    </citation>
    <scope>NUCLEOTIDE SEQUENCE</scope>
    <source>
        <strain evidence="7">M17dextr</strain>
    </source>
</reference>
<dbReference type="SUPFAM" id="SSF52540">
    <property type="entry name" value="P-loop containing nucleoside triphosphate hydrolases"/>
    <property type="match status" value="1"/>
</dbReference>